<dbReference type="SUPFAM" id="SSF55729">
    <property type="entry name" value="Acyl-CoA N-acyltransferases (Nat)"/>
    <property type="match status" value="1"/>
</dbReference>
<comment type="caution">
    <text evidence="11">The sequence shown here is derived from an EMBL/GenBank/DDBJ whole genome shotgun (WGS) entry which is preliminary data.</text>
</comment>
<dbReference type="EC" id="2.3.1.82" evidence="2 9"/>
<dbReference type="RefSeq" id="WP_103901110.1">
    <property type="nucleotide sequence ID" value="NZ_PQWB01000011.1"/>
</dbReference>
<evidence type="ECO:0000313" key="11">
    <source>
        <dbReference type="EMBL" id="POZ63493.1"/>
    </source>
</evidence>
<dbReference type="EMBL" id="PQWB01000011">
    <property type="protein sequence ID" value="POZ63493.1"/>
    <property type="molecule type" value="Genomic_DNA"/>
</dbReference>
<name>A0A2S5DK85_9NEIS</name>
<dbReference type="OrthoDB" id="118633at2"/>
<dbReference type="GO" id="GO:0046677">
    <property type="term" value="P:response to antibiotic"/>
    <property type="evidence" value="ECO:0007669"/>
    <property type="project" value="UniProtKB-KW"/>
</dbReference>
<evidence type="ECO:0000256" key="8">
    <source>
        <dbReference type="ARBA" id="ARBA00048923"/>
    </source>
</evidence>
<accession>A0A2S5DK85</accession>
<reference evidence="12" key="1">
    <citation type="submission" date="2018-02" db="EMBL/GenBank/DDBJ databases">
        <authorList>
            <person name="O'Hara-Hanley K."/>
            <person name="Soby S."/>
        </authorList>
    </citation>
    <scope>NUCLEOTIDE SEQUENCE [LARGE SCALE GENOMIC DNA]</scope>
    <source>
        <strain evidence="12">MWU14-2602</strain>
    </source>
</reference>
<keyword evidence="12" id="KW-1185">Reference proteome</keyword>
<dbReference type="Pfam" id="PF00583">
    <property type="entry name" value="Acetyltransf_1"/>
    <property type="match status" value="1"/>
</dbReference>
<evidence type="ECO:0000259" key="10">
    <source>
        <dbReference type="PROSITE" id="PS51186"/>
    </source>
</evidence>
<evidence type="ECO:0000256" key="9">
    <source>
        <dbReference type="PIRNR" id="PIRNR000452"/>
    </source>
</evidence>
<dbReference type="PIRSF" id="PIRSF000452">
    <property type="entry name" value="6-N-acetyltransf"/>
    <property type="match status" value="1"/>
</dbReference>
<evidence type="ECO:0000313" key="12">
    <source>
        <dbReference type="Proteomes" id="UP000237082"/>
    </source>
</evidence>
<evidence type="ECO:0000256" key="4">
    <source>
        <dbReference type="ARBA" id="ARBA00022679"/>
    </source>
</evidence>
<comment type="function">
    <text evidence="9">Catalyzes the transfer of an acetyl group from acetyl-CoA to the 6'-amino group of aminoglycoside molecules conferring resistance to antibiotics containing the purpurosamine ring.</text>
</comment>
<dbReference type="CDD" id="cd04301">
    <property type="entry name" value="NAT_SF"/>
    <property type="match status" value="1"/>
</dbReference>
<dbReference type="NCBIfam" id="NF043067">
    <property type="entry name" value="AAC_6p_group_E"/>
    <property type="match status" value="1"/>
</dbReference>
<evidence type="ECO:0000256" key="1">
    <source>
        <dbReference type="ARBA" id="ARBA00011738"/>
    </source>
</evidence>
<dbReference type="Proteomes" id="UP000237082">
    <property type="component" value="Unassembled WGS sequence"/>
</dbReference>
<dbReference type="GO" id="GO:0047663">
    <property type="term" value="F:aminoglycoside 6'-N-acetyltransferase activity"/>
    <property type="evidence" value="ECO:0007669"/>
    <property type="project" value="UniProtKB-EC"/>
</dbReference>
<comment type="catalytic activity">
    <reaction evidence="8 9">
        <text>kanamycin B + acetyl-CoA = N(6')-acetylkanamycin B + CoA + H(+)</text>
        <dbReference type="Rhea" id="RHEA:16449"/>
        <dbReference type="ChEBI" id="CHEBI:15378"/>
        <dbReference type="ChEBI" id="CHEBI:57287"/>
        <dbReference type="ChEBI" id="CHEBI:57288"/>
        <dbReference type="ChEBI" id="CHEBI:58390"/>
        <dbReference type="ChEBI" id="CHEBI:58549"/>
        <dbReference type="EC" id="2.3.1.82"/>
    </reaction>
</comment>
<dbReference type="InterPro" id="IPR050832">
    <property type="entry name" value="Bact_Acetyltransf"/>
</dbReference>
<dbReference type="PANTHER" id="PTHR43877">
    <property type="entry name" value="AMINOALKYLPHOSPHONATE N-ACETYLTRANSFERASE-RELATED-RELATED"/>
    <property type="match status" value="1"/>
</dbReference>
<sequence>MENRSPPVLIVPSSPSRAADWLRLRAALWPHCPMDRHQREIAEQLGQPDRCAAFLAIDAPSGPCGLIEIALRNDYVNGTESSPVAFVEGLYVAPEHRRGGVAARLMHAAREWARQHGCVELASDTALDNAAAQAAHLALGFEETERVVFYRMAL</sequence>
<keyword evidence="5 9" id="KW-0046">Antibiotic resistance</keyword>
<protein>
    <recommendedName>
        <fullName evidence="3 9">Aminoglycoside N(6')-acetyltransferase type 1</fullName>
        <ecNumber evidence="2 9">2.3.1.82</ecNumber>
    </recommendedName>
    <alternativeName>
        <fullName evidence="7 9">Aminoglycoside resistance protein</fullName>
    </alternativeName>
</protein>
<feature type="domain" description="N-acetyltransferase" evidence="10">
    <location>
        <begin position="8"/>
        <end position="154"/>
    </location>
</feature>
<comment type="subunit">
    <text evidence="1 9">Homodimer.</text>
</comment>
<dbReference type="InterPro" id="IPR000182">
    <property type="entry name" value="GNAT_dom"/>
</dbReference>
<evidence type="ECO:0000256" key="2">
    <source>
        <dbReference type="ARBA" id="ARBA00012888"/>
    </source>
</evidence>
<organism evidence="11 12">
    <name type="scientific">Chromobacterium alticapitis</name>
    <dbReference type="NCBI Taxonomy" id="2073169"/>
    <lineage>
        <taxon>Bacteria</taxon>
        <taxon>Pseudomonadati</taxon>
        <taxon>Pseudomonadota</taxon>
        <taxon>Betaproteobacteria</taxon>
        <taxon>Neisseriales</taxon>
        <taxon>Chromobacteriaceae</taxon>
        <taxon>Chromobacterium</taxon>
    </lineage>
</organism>
<dbReference type="InterPro" id="IPR024170">
    <property type="entry name" value="Aminoglycoside_N6-AcTrfrase"/>
</dbReference>
<dbReference type="PROSITE" id="PS51186">
    <property type="entry name" value="GNAT"/>
    <property type="match status" value="1"/>
</dbReference>
<dbReference type="InterPro" id="IPR016181">
    <property type="entry name" value="Acyl_CoA_acyltransferase"/>
</dbReference>
<evidence type="ECO:0000256" key="5">
    <source>
        <dbReference type="ARBA" id="ARBA00023251"/>
    </source>
</evidence>
<gene>
    <name evidence="11" type="ORF">C2I19_02350</name>
</gene>
<keyword evidence="6 9" id="KW-0012">Acyltransferase</keyword>
<dbReference type="AlphaFoldDB" id="A0A2S5DK85"/>
<evidence type="ECO:0000256" key="3">
    <source>
        <dbReference type="ARBA" id="ARBA00017677"/>
    </source>
</evidence>
<dbReference type="Gene3D" id="3.40.630.30">
    <property type="match status" value="1"/>
</dbReference>
<keyword evidence="4 9" id="KW-0808">Transferase</keyword>
<evidence type="ECO:0000256" key="6">
    <source>
        <dbReference type="ARBA" id="ARBA00023315"/>
    </source>
</evidence>
<proteinExistence type="predicted"/>
<evidence type="ECO:0000256" key="7">
    <source>
        <dbReference type="ARBA" id="ARBA00029660"/>
    </source>
</evidence>